<reference evidence="3 4" key="1">
    <citation type="journal article" date="2024" name="Nat. Commun.">
        <title>Phylogenomics reveals the evolutionary origins of lichenization in chlorophyte algae.</title>
        <authorList>
            <person name="Puginier C."/>
            <person name="Libourel C."/>
            <person name="Otte J."/>
            <person name="Skaloud P."/>
            <person name="Haon M."/>
            <person name="Grisel S."/>
            <person name="Petersen M."/>
            <person name="Berrin J.G."/>
            <person name="Delaux P.M."/>
            <person name="Dal Grande F."/>
            <person name="Keller J."/>
        </authorList>
    </citation>
    <scope>NUCLEOTIDE SEQUENCE [LARGE SCALE GENOMIC DNA]</scope>
    <source>
        <strain evidence="3 4">SAG 2036</strain>
    </source>
</reference>
<evidence type="ECO:0000259" key="2">
    <source>
        <dbReference type="Pfam" id="PF21473"/>
    </source>
</evidence>
<organism evidence="3 4">
    <name type="scientific">Symbiochloris irregularis</name>
    <dbReference type="NCBI Taxonomy" id="706552"/>
    <lineage>
        <taxon>Eukaryota</taxon>
        <taxon>Viridiplantae</taxon>
        <taxon>Chlorophyta</taxon>
        <taxon>core chlorophytes</taxon>
        <taxon>Trebouxiophyceae</taxon>
        <taxon>Trebouxiales</taxon>
        <taxon>Trebouxiaceae</taxon>
        <taxon>Symbiochloris</taxon>
    </lineage>
</organism>
<gene>
    <name evidence="3" type="ORF">WJX73_003282</name>
</gene>
<evidence type="ECO:0000256" key="1">
    <source>
        <dbReference type="SAM" id="MobiDB-lite"/>
    </source>
</evidence>
<dbReference type="SUPFAM" id="SSF50249">
    <property type="entry name" value="Nucleic acid-binding proteins"/>
    <property type="match status" value="1"/>
</dbReference>
<keyword evidence="4" id="KW-1185">Reference proteome</keyword>
<feature type="domain" description="Single-stranded DNA binding protein Ssb-like OB fold" evidence="2">
    <location>
        <begin position="19"/>
        <end position="103"/>
    </location>
</feature>
<dbReference type="Proteomes" id="UP001465755">
    <property type="component" value="Unassembled WGS sequence"/>
</dbReference>
<feature type="region of interest" description="Disordered" evidence="1">
    <location>
        <begin position="133"/>
        <end position="156"/>
    </location>
</feature>
<feature type="compositionally biased region" description="Basic and acidic residues" evidence="1">
    <location>
        <begin position="141"/>
        <end position="156"/>
    </location>
</feature>
<dbReference type="InterPro" id="IPR012340">
    <property type="entry name" value="NA-bd_OB-fold"/>
</dbReference>
<dbReference type="PANTHER" id="PTHR31472:SF5">
    <property type="entry name" value="OS05G0244600 PROTEIN"/>
    <property type="match status" value="1"/>
</dbReference>
<dbReference type="PANTHER" id="PTHR31472">
    <property type="entry name" value="OS05G0244600 PROTEIN"/>
    <property type="match status" value="1"/>
</dbReference>
<evidence type="ECO:0000313" key="3">
    <source>
        <dbReference type="EMBL" id="KAK9788294.1"/>
    </source>
</evidence>
<dbReference type="CDD" id="cd04491">
    <property type="entry name" value="SoSSB_OBF"/>
    <property type="match status" value="1"/>
</dbReference>
<dbReference type="AlphaFoldDB" id="A0AAW1NJE6"/>
<dbReference type="Gene3D" id="2.40.50.140">
    <property type="entry name" value="Nucleic acid-binding proteins"/>
    <property type="match status" value="1"/>
</dbReference>
<accession>A0AAW1NJE6</accession>
<proteinExistence type="predicted"/>
<sequence length="156" mass="16989">MTATTVVKRQPVFVSCDKLRPDTRGHNLKVKVVEANQLAVRPGKTSRLSECLVGDETATIILTARNDQVDLCKPGACLIVRNAKIDMFRTSMRLAVDQWGKVELASELDITPNVDNNLSNIEFELVQVPLEASTPDAEAPESAKTDTEHAADTSAT</sequence>
<name>A0AAW1NJE6_9CHLO</name>
<comment type="caution">
    <text evidence="3">The sequence shown here is derived from an EMBL/GenBank/DDBJ whole genome shotgun (WGS) entry which is preliminary data.</text>
</comment>
<dbReference type="Pfam" id="PF21473">
    <property type="entry name" value="OB_Ssb-like"/>
    <property type="match status" value="1"/>
</dbReference>
<protein>
    <recommendedName>
        <fullName evidence="2">Single-stranded DNA binding protein Ssb-like OB fold domain-containing protein</fullName>
    </recommendedName>
</protein>
<dbReference type="EMBL" id="JALJOQ010000229">
    <property type="protein sequence ID" value="KAK9788294.1"/>
    <property type="molecule type" value="Genomic_DNA"/>
</dbReference>
<evidence type="ECO:0000313" key="4">
    <source>
        <dbReference type="Proteomes" id="UP001465755"/>
    </source>
</evidence>
<dbReference type="InterPro" id="IPR048970">
    <property type="entry name" value="OB_Ssb-like"/>
</dbReference>